<keyword evidence="2" id="KW-0472">Membrane</keyword>
<feature type="compositionally biased region" description="Polar residues" evidence="1">
    <location>
        <begin position="83"/>
        <end position="108"/>
    </location>
</feature>
<evidence type="ECO:0000313" key="4">
    <source>
        <dbReference type="EMBL" id="NYE95017.1"/>
    </source>
</evidence>
<feature type="chain" id="PRO_5030662253" evidence="3">
    <location>
        <begin position="31"/>
        <end position="596"/>
    </location>
</feature>
<dbReference type="AlphaFoldDB" id="A0A7Y9S827"/>
<feature type="region of interest" description="Disordered" evidence="1">
    <location>
        <begin position="509"/>
        <end position="551"/>
    </location>
</feature>
<name>A0A7Y9S827_9MICC</name>
<evidence type="ECO:0000256" key="2">
    <source>
        <dbReference type="SAM" id="Phobius"/>
    </source>
</evidence>
<dbReference type="RefSeq" id="WP_179388713.1">
    <property type="nucleotide sequence ID" value="NZ_JACBYQ010000001.1"/>
</dbReference>
<feature type="signal peptide" evidence="3">
    <location>
        <begin position="1"/>
        <end position="30"/>
    </location>
</feature>
<proteinExistence type="predicted"/>
<feature type="region of interest" description="Disordered" evidence="1">
    <location>
        <begin position="37"/>
        <end position="140"/>
    </location>
</feature>
<keyword evidence="5" id="KW-1185">Reference proteome</keyword>
<sequence length="596" mass="59643">MNKETKIIRATLSGLIAGALLLTPAVVAQANNPARPSQAAAPETAAAAGAPVSNANSPSVPPASTTPGSGAQASGAQASTTPDSSVPQPATTQPSAVQQVAATPSPTISQQTPAAPLAATPTAKAPLAAKAPQQSATPQALTSSTITVTLSKNTTKPGQTVVGTVGGLTATDPATVTLVAQQTAGPQPSDFVCDPIPAGAAPNINCVLPVDQPEGTYHVVVTQPDALGVPQSGSSEDLYVLNVDTYNPQIAAPSLPIVPGSTGTLTGTGYSPGSQVKISTDAVRIPGGTATIDASGNFSFTLQPGPFTQEGAHTVTVVDQTTGVTREATIYVLRASGNLQLSVNTGVEGGYSTNVTGDSFSDGSYQVDLKLYSSDGATVVADLASGVQISNNAFSATPVSVPATAAEGLYQVSATTTDPDSGQVIRLAATWLAVFPKTKTVAAPPQIIEKPVYVTVPAAPAPAPLPIAPVIKVQAAAPAPLPALIHQATTTLSDDPFGLKADAAAKQLPNLNSSSPTVKPGAGSVSADPTPQKPSPEQSGGSSTAQGAPLSGTQIVQSSQDIWPLIWVGLIFILIGLILGYIIALAGTRRNRQAAH</sequence>
<evidence type="ECO:0000313" key="5">
    <source>
        <dbReference type="Proteomes" id="UP000521748"/>
    </source>
</evidence>
<accession>A0A7Y9S827</accession>
<feature type="compositionally biased region" description="Low complexity" evidence="1">
    <location>
        <begin position="37"/>
        <end position="82"/>
    </location>
</feature>
<protein>
    <submittedName>
        <fullName evidence="4">Uncharacterized protein</fullName>
    </submittedName>
</protein>
<comment type="caution">
    <text evidence="4">The sequence shown here is derived from an EMBL/GenBank/DDBJ whole genome shotgun (WGS) entry which is preliminary data.</text>
</comment>
<evidence type="ECO:0000256" key="1">
    <source>
        <dbReference type="SAM" id="MobiDB-lite"/>
    </source>
</evidence>
<gene>
    <name evidence="4" type="ORF">FHU41_001238</name>
</gene>
<evidence type="ECO:0000256" key="3">
    <source>
        <dbReference type="SAM" id="SignalP"/>
    </source>
</evidence>
<reference evidence="4 5" key="1">
    <citation type="submission" date="2020-07" db="EMBL/GenBank/DDBJ databases">
        <title>Sequencing the genomes of 1000 actinobacteria strains.</title>
        <authorList>
            <person name="Klenk H.-P."/>
        </authorList>
    </citation>
    <scope>NUCLEOTIDE SEQUENCE [LARGE SCALE GENOMIC DNA]</scope>
    <source>
        <strain evidence="4 5">DSM 102047</strain>
    </source>
</reference>
<organism evidence="4 5">
    <name type="scientific">Psychromicrobium silvestre</name>
    <dbReference type="NCBI Taxonomy" id="1645614"/>
    <lineage>
        <taxon>Bacteria</taxon>
        <taxon>Bacillati</taxon>
        <taxon>Actinomycetota</taxon>
        <taxon>Actinomycetes</taxon>
        <taxon>Micrococcales</taxon>
        <taxon>Micrococcaceae</taxon>
        <taxon>Psychromicrobium</taxon>
    </lineage>
</organism>
<dbReference type="Proteomes" id="UP000521748">
    <property type="component" value="Unassembled WGS sequence"/>
</dbReference>
<feature type="transmembrane region" description="Helical" evidence="2">
    <location>
        <begin position="562"/>
        <end position="586"/>
    </location>
</feature>
<keyword evidence="2" id="KW-0812">Transmembrane</keyword>
<keyword evidence="2" id="KW-1133">Transmembrane helix</keyword>
<feature type="compositionally biased region" description="Polar residues" evidence="1">
    <location>
        <begin position="535"/>
        <end position="551"/>
    </location>
</feature>
<keyword evidence="3" id="KW-0732">Signal</keyword>
<dbReference type="EMBL" id="JACBYQ010000001">
    <property type="protein sequence ID" value="NYE95017.1"/>
    <property type="molecule type" value="Genomic_DNA"/>
</dbReference>
<feature type="compositionally biased region" description="Low complexity" evidence="1">
    <location>
        <begin position="109"/>
        <end position="136"/>
    </location>
</feature>